<comment type="caution">
    <text evidence="1">The sequence shown here is derived from an EMBL/GenBank/DDBJ whole genome shotgun (WGS) entry which is preliminary data.</text>
</comment>
<dbReference type="AlphaFoldDB" id="A0A225E746"/>
<evidence type="ECO:0000313" key="2">
    <source>
        <dbReference type="Proteomes" id="UP000214646"/>
    </source>
</evidence>
<proteinExistence type="predicted"/>
<keyword evidence="2" id="KW-1185">Reference proteome</keyword>
<dbReference type="Proteomes" id="UP000214646">
    <property type="component" value="Unassembled WGS sequence"/>
</dbReference>
<reference evidence="2" key="1">
    <citation type="submission" date="2017-06" db="EMBL/GenBank/DDBJ databases">
        <title>Genome analysis of Fimbriiglobus ruber SP5, the first member of the order Planctomycetales with confirmed chitinolytic capability.</title>
        <authorList>
            <person name="Ravin N.V."/>
            <person name="Rakitin A.L."/>
            <person name="Ivanova A.A."/>
            <person name="Beletsky A.V."/>
            <person name="Kulichevskaya I.S."/>
            <person name="Mardanov A.V."/>
            <person name="Dedysh S.N."/>
        </authorList>
    </citation>
    <scope>NUCLEOTIDE SEQUENCE [LARGE SCALE GENOMIC DNA]</scope>
    <source>
        <strain evidence="2">SP5</strain>
    </source>
</reference>
<sequence>MADLISLDVALQQIPTAPASDYPVIASMISACSTVVGNYCNRIFQKATYSEVFDGTGTAYLLVSNPPLTQVLSVRTGLLPAIYIQCNDPASQTQVASVTVGETGITLFKLYNNVAVTNETFTYADYPTFGSLLAPINALGNGWQASPCTQFNLWQTSDLWLSNTGQTQYPAEGYGPGTYSAKNISLGLQVYWWQLPYFRVNQSAGEIICPAGFVPGFQNYRVDYTGGFDPIPSDIQYAVSCFVQLCYATRQANPLMTSETLDKYSYTKNAEVSLANLGLAAKMILNSYRLITIPGRP</sequence>
<evidence type="ECO:0000313" key="1">
    <source>
        <dbReference type="EMBL" id="OWK46618.1"/>
    </source>
</evidence>
<gene>
    <name evidence="1" type="ORF">FRUB_00317</name>
</gene>
<organism evidence="1 2">
    <name type="scientific">Fimbriiglobus ruber</name>
    <dbReference type="NCBI Taxonomy" id="1908690"/>
    <lineage>
        <taxon>Bacteria</taxon>
        <taxon>Pseudomonadati</taxon>
        <taxon>Planctomycetota</taxon>
        <taxon>Planctomycetia</taxon>
        <taxon>Gemmatales</taxon>
        <taxon>Gemmataceae</taxon>
        <taxon>Fimbriiglobus</taxon>
    </lineage>
</organism>
<accession>A0A225E746</accession>
<name>A0A225E746_9BACT</name>
<dbReference type="EMBL" id="NIDE01000001">
    <property type="protein sequence ID" value="OWK46618.1"/>
    <property type="molecule type" value="Genomic_DNA"/>
</dbReference>
<protein>
    <submittedName>
        <fullName evidence="1">Uncharacterized protein</fullName>
    </submittedName>
</protein>